<dbReference type="GO" id="GO:0046930">
    <property type="term" value="C:pore complex"/>
    <property type="evidence" value="ECO:0007669"/>
    <property type="project" value="UniProtKB-KW"/>
</dbReference>
<dbReference type="InterPro" id="IPR003715">
    <property type="entry name" value="Poly_export_N"/>
</dbReference>
<keyword evidence="8" id="KW-0625">Polysaccharide transport</keyword>
<evidence type="ECO:0000256" key="7">
    <source>
        <dbReference type="ARBA" id="ARBA00022729"/>
    </source>
</evidence>
<evidence type="ECO:0000256" key="11">
    <source>
        <dbReference type="ARBA" id="ARBA00023136"/>
    </source>
</evidence>
<keyword evidence="6" id="KW-0812">Transmembrane</keyword>
<evidence type="ECO:0000256" key="8">
    <source>
        <dbReference type="ARBA" id="ARBA00023047"/>
    </source>
</evidence>
<accession>A0A1Z4G9U3</accession>
<feature type="compositionally biased region" description="Polar residues" evidence="15">
    <location>
        <begin position="37"/>
        <end position="50"/>
    </location>
</feature>
<keyword evidence="13" id="KW-0998">Cell outer membrane</keyword>
<dbReference type="PANTHER" id="PTHR33619:SF3">
    <property type="entry name" value="POLYSACCHARIDE EXPORT PROTEIN GFCE-RELATED"/>
    <property type="match status" value="1"/>
</dbReference>
<evidence type="ECO:0000256" key="9">
    <source>
        <dbReference type="ARBA" id="ARBA00023065"/>
    </source>
</evidence>
<dbReference type="GO" id="GO:0015159">
    <property type="term" value="F:polysaccharide transmembrane transporter activity"/>
    <property type="evidence" value="ECO:0007669"/>
    <property type="project" value="InterPro"/>
</dbReference>
<dbReference type="InterPro" id="IPR049712">
    <property type="entry name" value="Poly_export"/>
</dbReference>
<evidence type="ECO:0000256" key="15">
    <source>
        <dbReference type="SAM" id="MobiDB-lite"/>
    </source>
</evidence>
<feature type="region of interest" description="Disordered" evidence="15">
    <location>
        <begin position="37"/>
        <end position="80"/>
    </location>
</feature>
<keyword evidence="12" id="KW-0564">Palmitate</keyword>
<dbReference type="InterPro" id="IPR054765">
    <property type="entry name" value="SLBB_dom"/>
</dbReference>
<evidence type="ECO:0000256" key="6">
    <source>
        <dbReference type="ARBA" id="ARBA00022692"/>
    </source>
</evidence>
<evidence type="ECO:0000259" key="17">
    <source>
        <dbReference type="Pfam" id="PF22461"/>
    </source>
</evidence>
<organism evidence="18 19">
    <name type="scientific">Anabaenopsis circularis NIES-21</name>
    <dbReference type="NCBI Taxonomy" id="1085406"/>
    <lineage>
        <taxon>Bacteria</taxon>
        <taxon>Bacillati</taxon>
        <taxon>Cyanobacteriota</taxon>
        <taxon>Cyanophyceae</taxon>
        <taxon>Nostocales</taxon>
        <taxon>Nodulariaceae</taxon>
        <taxon>Anabaenopsis</taxon>
    </lineage>
</organism>
<keyword evidence="10" id="KW-0626">Porin</keyword>
<keyword evidence="19" id="KW-1185">Reference proteome</keyword>
<evidence type="ECO:0000259" key="16">
    <source>
        <dbReference type="Pfam" id="PF02563"/>
    </source>
</evidence>
<evidence type="ECO:0000256" key="1">
    <source>
        <dbReference type="ARBA" id="ARBA00004571"/>
    </source>
</evidence>
<keyword evidence="5" id="KW-0762">Sugar transport</keyword>
<comment type="similarity">
    <text evidence="2">Belongs to the BexD/CtrA/VexA family.</text>
</comment>
<comment type="subcellular location">
    <subcellularLocation>
        <location evidence="1">Cell outer membrane</location>
        <topology evidence="1">Multi-pass membrane protein</topology>
    </subcellularLocation>
</comment>
<evidence type="ECO:0000256" key="13">
    <source>
        <dbReference type="ARBA" id="ARBA00023237"/>
    </source>
</evidence>
<sequence>MFIASHPYVRAFSTLCFVSFQAGVWLTNSMQPVVAQSLPSSETSPRQQFPSLPPANPATEESPLQPPSPPPNADGVLPNESGAVSSQLNRYLLGPGDVISVAFQRPPGAYRLGPGDSINVVVQRFPDLSFAASINPEGNIAVPLLGTVPLQSLTLLEAQEKIRLLFNRYVVNPVVVLSLTGLRQDLSFQAQISPEGNIVVPQVGILSIQGLSLAEAQEKIRLSLSRVMVDPAIAVSLFSPRPVQITISGEVFRPGIYPVTSSTPRVADALLIAGGSTMSADLRQVQVRRTLMDGSVISQNIDLYAALQNGGSVPNLRLQDGDAVIIPRREVGNDDGYDRNLIARSSLAVPQIRVRLLNYAAGGLVTQTLPNGSTFIDALGGINLDTANLRDIALIRFDPERGRAITQKLDAKKALSGDISQNVPLQDNDVIVVGRNLITRITNIFSTITRPFFDVQSFIRFFQFFGGGSN</sequence>
<evidence type="ECO:0000256" key="4">
    <source>
        <dbReference type="ARBA" id="ARBA00022452"/>
    </source>
</evidence>
<keyword evidence="7" id="KW-0732">Signal</keyword>
<evidence type="ECO:0000256" key="10">
    <source>
        <dbReference type="ARBA" id="ARBA00023114"/>
    </source>
</evidence>
<gene>
    <name evidence="18" type="ORF">NIES21_00470</name>
</gene>
<keyword evidence="4" id="KW-1134">Transmembrane beta strand</keyword>
<name>A0A1Z4G9U3_9CYAN</name>
<dbReference type="Gene3D" id="3.30.1950.10">
    <property type="entry name" value="wza like domain"/>
    <property type="match status" value="2"/>
</dbReference>
<dbReference type="PANTHER" id="PTHR33619">
    <property type="entry name" value="POLYSACCHARIDE EXPORT PROTEIN GFCE-RELATED"/>
    <property type="match status" value="1"/>
</dbReference>
<dbReference type="Pfam" id="PF02563">
    <property type="entry name" value="Poly_export"/>
    <property type="match status" value="2"/>
</dbReference>
<dbReference type="OrthoDB" id="197007at2"/>
<keyword evidence="11" id="KW-0472">Membrane</keyword>
<evidence type="ECO:0000313" key="19">
    <source>
        <dbReference type="Proteomes" id="UP000218287"/>
    </source>
</evidence>
<protein>
    <submittedName>
        <fullName evidence="18">Polysaccharide export protein</fullName>
    </submittedName>
</protein>
<dbReference type="Pfam" id="PF22461">
    <property type="entry name" value="SLBB_2"/>
    <property type="match status" value="1"/>
</dbReference>
<keyword evidence="14" id="KW-0449">Lipoprotein</keyword>
<evidence type="ECO:0000256" key="2">
    <source>
        <dbReference type="ARBA" id="ARBA00009450"/>
    </source>
</evidence>
<evidence type="ECO:0000313" key="18">
    <source>
        <dbReference type="EMBL" id="BAY14290.1"/>
    </source>
</evidence>
<dbReference type="Gene3D" id="3.10.560.10">
    <property type="entry name" value="Outer membrane lipoprotein wza domain like"/>
    <property type="match status" value="2"/>
</dbReference>
<dbReference type="EMBL" id="AP018174">
    <property type="protein sequence ID" value="BAY14290.1"/>
    <property type="molecule type" value="Genomic_DNA"/>
</dbReference>
<proteinExistence type="inferred from homology"/>
<evidence type="ECO:0000256" key="5">
    <source>
        <dbReference type="ARBA" id="ARBA00022597"/>
    </source>
</evidence>
<keyword evidence="9" id="KW-0406">Ion transport</keyword>
<evidence type="ECO:0000256" key="14">
    <source>
        <dbReference type="ARBA" id="ARBA00023288"/>
    </source>
</evidence>
<evidence type="ECO:0000256" key="3">
    <source>
        <dbReference type="ARBA" id="ARBA00022448"/>
    </source>
</evidence>
<dbReference type="Proteomes" id="UP000218287">
    <property type="component" value="Chromosome"/>
</dbReference>
<feature type="domain" description="Polysaccharide export protein N-terminal" evidence="16">
    <location>
        <begin position="106"/>
        <end position="179"/>
    </location>
</feature>
<keyword evidence="3" id="KW-0813">Transport</keyword>
<dbReference type="GO" id="GO:0006811">
    <property type="term" value="P:monoatomic ion transport"/>
    <property type="evidence" value="ECO:0007669"/>
    <property type="project" value="UniProtKB-KW"/>
</dbReference>
<feature type="domain" description="SLBB" evidence="17">
    <location>
        <begin position="245"/>
        <end position="326"/>
    </location>
</feature>
<reference evidence="18 19" key="1">
    <citation type="submission" date="2017-06" db="EMBL/GenBank/DDBJ databases">
        <title>Genome sequencing of cyanobaciteial culture collection at National Institute for Environmental Studies (NIES).</title>
        <authorList>
            <person name="Hirose Y."/>
            <person name="Shimura Y."/>
            <person name="Fujisawa T."/>
            <person name="Nakamura Y."/>
            <person name="Kawachi M."/>
        </authorList>
    </citation>
    <scope>NUCLEOTIDE SEQUENCE [LARGE SCALE GENOMIC DNA]</scope>
    <source>
        <strain evidence="18 19">NIES-21</strain>
    </source>
</reference>
<evidence type="ECO:0000256" key="12">
    <source>
        <dbReference type="ARBA" id="ARBA00023139"/>
    </source>
</evidence>
<dbReference type="GO" id="GO:0015288">
    <property type="term" value="F:porin activity"/>
    <property type="evidence" value="ECO:0007669"/>
    <property type="project" value="UniProtKB-KW"/>
</dbReference>
<feature type="domain" description="Polysaccharide export protein N-terminal" evidence="16">
    <location>
        <begin position="184"/>
        <end position="237"/>
    </location>
</feature>
<dbReference type="GO" id="GO:0009279">
    <property type="term" value="C:cell outer membrane"/>
    <property type="evidence" value="ECO:0007669"/>
    <property type="project" value="UniProtKB-SubCell"/>
</dbReference>
<dbReference type="AlphaFoldDB" id="A0A1Z4G9U3"/>